<protein>
    <submittedName>
        <fullName evidence="1">Uncharacterized protein</fullName>
    </submittedName>
</protein>
<dbReference type="GeneID" id="87862249"/>
<proteinExistence type="predicted"/>
<dbReference type="EMBL" id="JAUEPP010000007">
    <property type="protein sequence ID" value="KAK3338959.1"/>
    <property type="molecule type" value="Genomic_DNA"/>
</dbReference>
<accession>A0AAE0MP51</accession>
<dbReference type="RefSeq" id="XP_062678319.1">
    <property type="nucleotide sequence ID" value="XM_062825095.1"/>
</dbReference>
<reference evidence="1" key="2">
    <citation type="submission" date="2023-06" db="EMBL/GenBank/DDBJ databases">
        <authorList>
            <consortium name="Lawrence Berkeley National Laboratory"/>
            <person name="Haridas S."/>
            <person name="Hensen N."/>
            <person name="Bonometti L."/>
            <person name="Westerberg I."/>
            <person name="Brannstrom I.O."/>
            <person name="Guillou S."/>
            <person name="Cros-Aarteil S."/>
            <person name="Calhoun S."/>
            <person name="Kuo A."/>
            <person name="Mondo S."/>
            <person name="Pangilinan J."/>
            <person name="Riley R."/>
            <person name="Labutti K."/>
            <person name="Andreopoulos B."/>
            <person name="Lipzen A."/>
            <person name="Chen C."/>
            <person name="Yanf M."/>
            <person name="Daum C."/>
            <person name="Ng V."/>
            <person name="Clum A."/>
            <person name="Steindorff A."/>
            <person name="Ohm R."/>
            <person name="Martin F."/>
            <person name="Silar P."/>
            <person name="Natvig D."/>
            <person name="Lalanne C."/>
            <person name="Gautier V."/>
            <person name="Ament-Velasquez S.L."/>
            <person name="Kruys A."/>
            <person name="Hutchinson M.I."/>
            <person name="Powell A.J."/>
            <person name="Barry K."/>
            <person name="Miller A.N."/>
            <person name="Grigoriev I.V."/>
            <person name="Debuchy R."/>
            <person name="Gladieux P."/>
            <person name="Thoren M.H."/>
            <person name="Johannesson H."/>
        </authorList>
    </citation>
    <scope>NUCLEOTIDE SEQUENCE</scope>
    <source>
        <strain evidence="1">CBS 560.94</strain>
    </source>
</reference>
<comment type="caution">
    <text evidence="1">The sequence shown here is derived from an EMBL/GenBank/DDBJ whole genome shotgun (WGS) entry which is preliminary data.</text>
</comment>
<name>A0AAE0MP51_9PEZI</name>
<evidence type="ECO:0000313" key="2">
    <source>
        <dbReference type="Proteomes" id="UP001278500"/>
    </source>
</evidence>
<keyword evidence="2" id="KW-1185">Reference proteome</keyword>
<gene>
    <name evidence="1" type="ORF">B0H65DRAFT_433832</name>
</gene>
<dbReference type="Proteomes" id="UP001278500">
    <property type="component" value="Unassembled WGS sequence"/>
</dbReference>
<sequence length="56" mass="6818">NNFKREKLVREISETNKIKIIRAKVFRRKYRSEKGSFLLEVTIIDDRVRFITDSLF</sequence>
<organism evidence="1 2">
    <name type="scientific">Neurospora tetraspora</name>
    <dbReference type="NCBI Taxonomy" id="94610"/>
    <lineage>
        <taxon>Eukaryota</taxon>
        <taxon>Fungi</taxon>
        <taxon>Dikarya</taxon>
        <taxon>Ascomycota</taxon>
        <taxon>Pezizomycotina</taxon>
        <taxon>Sordariomycetes</taxon>
        <taxon>Sordariomycetidae</taxon>
        <taxon>Sordariales</taxon>
        <taxon>Sordariaceae</taxon>
        <taxon>Neurospora</taxon>
    </lineage>
</organism>
<evidence type="ECO:0000313" key="1">
    <source>
        <dbReference type="EMBL" id="KAK3338959.1"/>
    </source>
</evidence>
<reference evidence="1" key="1">
    <citation type="journal article" date="2023" name="Mol. Phylogenet. Evol.">
        <title>Genome-scale phylogeny and comparative genomics of the fungal order Sordariales.</title>
        <authorList>
            <person name="Hensen N."/>
            <person name="Bonometti L."/>
            <person name="Westerberg I."/>
            <person name="Brannstrom I.O."/>
            <person name="Guillou S."/>
            <person name="Cros-Aarteil S."/>
            <person name="Calhoun S."/>
            <person name="Haridas S."/>
            <person name="Kuo A."/>
            <person name="Mondo S."/>
            <person name="Pangilinan J."/>
            <person name="Riley R."/>
            <person name="LaButti K."/>
            <person name="Andreopoulos B."/>
            <person name="Lipzen A."/>
            <person name="Chen C."/>
            <person name="Yan M."/>
            <person name="Daum C."/>
            <person name="Ng V."/>
            <person name="Clum A."/>
            <person name="Steindorff A."/>
            <person name="Ohm R.A."/>
            <person name="Martin F."/>
            <person name="Silar P."/>
            <person name="Natvig D.O."/>
            <person name="Lalanne C."/>
            <person name="Gautier V."/>
            <person name="Ament-Velasquez S.L."/>
            <person name="Kruys A."/>
            <person name="Hutchinson M.I."/>
            <person name="Powell A.J."/>
            <person name="Barry K."/>
            <person name="Miller A.N."/>
            <person name="Grigoriev I.V."/>
            <person name="Debuchy R."/>
            <person name="Gladieux P."/>
            <person name="Hiltunen Thoren M."/>
            <person name="Johannesson H."/>
        </authorList>
    </citation>
    <scope>NUCLEOTIDE SEQUENCE</scope>
    <source>
        <strain evidence="1">CBS 560.94</strain>
    </source>
</reference>
<dbReference type="AlphaFoldDB" id="A0AAE0MP51"/>
<feature type="non-terminal residue" evidence="1">
    <location>
        <position position="1"/>
    </location>
</feature>